<evidence type="ECO:0000313" key="3">
    <source>
        <dbReference type="EMBL" id="MFD1513600.1"/>
    </source>
</evidence>
<name>A0ABD6AUN5_9EURY</name>
<dbReference type="AlphaFoldDB" id="A0ABD6AUN5"/>
<dbReference type="EC" id="3.4.-.-" evidence="3"/>
<dbReference type="RefSeq" id="WP_250873577.1">
    <property type="nucleotide sequence ID" value="NZ_JALXFV010000005.1"/>
</dbReference>
<dbReference type="Proteomes" id="UP001597187">
    <property type="component" value="Unassembled WGS sequence"/>
</dbReference>
<gene>
    <name evidence="3" type="ORF">ACFSBT_09945</name>
</gene>
<dbReference type="PANTHER" id="PTHR36435:SF1">
    <property type="entry name" value="CAAX AMINO TERMINAL PROTEASE FAMILY PROTEIN"/>
    <property type="match status" value="1"/>
</dbReference>
<feature type="transmembrane region" description="Helical" evidence="1">
    <location>
        <begin position="202"/>
        <end position="222"/>
    </location>
</feature>
<organism evidence="3 4">
    <name type="scientific">Halomarina rubra</name>
    <dbReference type="NCBI Taxonomy" id="2071873"/>
    <lineage>
        <taxon>Archaea</taxon>
        <taxon>Methanobacteriati</taxon>
        <taxon>Methanobacteriota</taxon>
        <taxon>Stenosarchaea group</taxon>
        <taxon>Halobacteria</taxon>
        <taxon>Halobacteriales</taxon>
        <taxon>Natronomonadaceae</taxon>
        <taxon>Halomarina</taxon>
    </lineage>
</organism>
<proteinExistence type="predicted"/>
<reference evidence="3 4" key="1">
    <citation type="journal article" date="2019" name="Int. J. Syst. Evol. Microbiol.">
        <title>The Global Catalogue of Microorganisms (GCM) 10K type strain sequencing project: providing services to taxonomists for standard genome sequencing and annotation.</title>
        <authorList>
            <consortium name="The Broad Institute Genomics Platform"/>
            <consortium name="The Broad Institute Genome Sequencing Center for Infectious Disease"/>
            <person name="Wu L."/>
            <person name="Ma J."/>
        </authorList>
    </citation>
    <scope>NUCLEOTIDE SEQUENCE [LARGE SCALE GENOMIC DNA]</scope>
    <source>
        <strain evidence="3 4">CGMCC 1.12563</strain>
    </source>
</reference>
<keyword evidence="1" id="KW-0472">Membrane</keyword>
<feature type="transmembrane region" description="Helical" evidence="1">
    <location>
        <begin position="102"/>
        <end position="124"/>
    </location>
</feature>
<dbReference type="Pfam" id="PF02517">
    <property type="entry name" value="Rce1-like"/>
    <property type="match status" value="1"/>
</dbReference>
<dbReference type="PANTHER" id="PTHR36435">
    <property type="entry name" value="SLR1288 PROTEIN"/>
    <property type="match status" value="1"/>
</dbReference>
<dbReference type="InterPro" id="IPR003675">
    <property type="entry name" value="Rce1/LyrA-like_dom"/>
</dbReference>
<evidence type="ECO:0000256" key="1">
    <source>
        <dbReference type="SAM" id="Phobius"/>
    </source>
</evidence>
<keyword evidence="3" id="KW-0378">Hydrolase</keyword>
<feature type="transmembrane region" description="Helical" evidence="1">
    <location>
        <begin position="175"/>
        <end position="196"/>
    </location>
</feature>
<evidence type="ECO:0000259" key="2">
    <source>
        <dbReference type="Pfam" id="PF02517"/>
    </source>
</evidence>
<comment type="caution">
    <text evidence="3">The sequence shown here is derived from an EMBL/GenBank/DDBJ whole genome shotgun (WGS) entry which is preliminary data.</text>
</comment>
<accession>A0ABD6AUN5</accession>
<keyword evidence="4" id="KW-1185">Reference proteome</keyword>
<dbReference type="EMBL" id="JBHUDC010000005">
    <property type="protein sequence ID" value="MFD1513600.1"/>
    <property type="molecule type" value="Genomic_DNA"/>
</dbReference>
<feature type="transmembrane region" description="Helical" evidence="1">
    <location>
        <begin position="144"/>
        <end position="163"/>
    </location>
</feature>
<dbReference type="InterPro" id="IPR052710">
    <property type="entry name" value="CAAX_protease"/>
</dbReference>
<protein>
    <submittedName>
        <fullName evidence="3">CPBP family intramembrane glutamic endopeptidase</fullName>
        <ecNumber evidence="3">3.4.-.-</ecNumber>
    </submittedName>
</protein>
<dbReference type="GO" id="GO:0080120">
    <property type="term" value="P:CAAX-box protein maturation"/>
    <property type="evidence" value="ECO:0007669"/>
    <property type="project" value="UniProtKB-ARBA"/>
</dbReference>
<keyword evidence="1" id="KW-1133">Transmembrane helix</keyword>
<feature type="transmembrane region" description="Helical" evidence="1">
    <location>
        <begin position="21"/>
        <end position="46"/>
    </location>
</feature>
<feature type="transmembrane region" description="Helical" evidence="1">
    <location>
        <begin position="58"/>
        <end position="81"/>
    </location>
</feature>
<dbReference type="GO" id="GO:0004175">
    <property type="term" value="F:endopeptidase activity"/>
    <property type="evidence" value="ECO:0007669"/>
    <property type="project" value="UniProtKB-ARBA"/>
</dbReference>
<feature type="domain" description="CAAX prenyl protease 2/Lysostaphin resistance protein A-like" evidence="2">
    <location>
        <begin position="143"/>
        <end position="240"/>
    </location>
</feature>
<sequence length="254" mass="26151">MSERSANERSAGGTRATLDTLVAAAALAFGGYAMGNLALILIASLVEAVGVSVFGNPLRAQIVGTIAIQGVAFLGGSLAFLAAAERWDLLRVRVPSARDLGLVVVGYLLLMGSFYAFTVVYGYFDVSLAESGVIAAGRENPTLLLVLIPLSVLLVGPGEELFYRGVVQGWLRESFGPVGAIVAASVLFASIHVPGLVGSSGLAVLATLAIIGFLALYLGALYEYTGNLVVPALVHGLYNATQFALAYVQATGGA</sequence>
<evidence type="ECO:0000313" key="4">
    <source>
        <dbReference type="Proteomes" id="UP001597187"/>
    </source>
</evidence>
<keyword evidence="1" id="KW-0812">Transmembrane</keyword>